<evidence type="ECO:0000313" key="4">
    <source>
        <dbReference type="EMBL" id="MFC3980865.1"/>
    </source>
</evidence>
<dbReference type="PROSITE" id="PS50977">
    <property type="entry name" value="HTH_TETR_2"/>
    <property type="match status" value="1"/>
</dbReference>
<dbReference type="Proteomes" id="UP001595698">
    <property type="component" value="Unassembled WGS sequence"/>
</dbReference>
<dbReference type="InterPro" id="IPR009057">
    <property type="entry name" value="Homeodomain-like_sf"/>
</dbReference>
<dbReference type="InterPro" id="IPR001647">
    <property type="entry name" value="HTH_TetR"/>
</dbReference>
<evidence type="ECO:0000256" key="1">
    <source>
        <dbReference type="ARBA" id="ARBA00023125"/>
    </source>
</evidence>
<comment type="caution">
    <text evidence="4">The sequence shown here is derived from an EMBL/GenBank/DDBJ whole genome shotgun (WGS) entry which is preliminary data.</text>
</comment>
<reference evidence="5" key="1">
    <citation type="journal article" date="2019" name="Int. J. Syst. Evol. Microbiol.">
        <title>The Global Catalogue of Microorganisms (GCM) 10K type strain sequencing project: providing services to taxonomists for standard genome sequencing and annotation.</title>
        <authorList>
            <consortium name="The Broad Institute Genomics Platform"/>
            <consortium name="The Broad Institute Genome Sequencing Center for Infectious Disease"/>
            <person name="Wu L."/>
            <person name="Ma J."/>
        </authorList>
    </citation>
    <scope>NUCLEOTIDE SEQUENCE [LARGE SCALE GENOMIC DNA]</scope>
    <source>
        <strain evidence="5">TBRC 7912</strain>
    </source>
</reference>
<dbReference type="PRINTS" id="PR00455">
    <property type="entry name" value="HTHTETR"/>
</dbReference>
<dbReference type="InterPro" id="IPR036271">
    <property type="entry name" value="Tet_transcr_reg_TetR-rel_C_sf"/>
</dbReference>
<dbReference type="PANTHER" id="PTHR30055:SF219">
    <property type="entry name" value="TRANSCRIPTIONAL REGULATORY PROTEIN"/>
    <property type="match status" value="1"/>
</dbReference>
<dbReference type="PANTHER" id="PTHR30055">
    <property type="entry name" value="HTH-TYPE TRANSCRIPTIONAL REGULATOR RUTR"/>
    <property type="match status" value="1"/>
</dbReference>
<proteinExistence type="predicted"/>
<gene>
    <name evidence="4" type="ORF">ACFOYY_12085</name>
</gene>
<dbReference type="Pfam" id="PF00440">
    <property type="entry name" value="TetR_N"/>
    <property type="match status" value="1"/>
</dbReference>
<organism evidence="4 5">
    <name type="scientific">Streptosporangium jomthongense</name>
    <dbReference type="NCBI Taxonomy" id="1193683"/>
    <lineage>
        <taxon>Bacteria</taxon>
        <taxon>Bacillati</taxon>
        <taxon>Actinomycetota</taxon>
        <taxon>Actinomycetes</taxon>
        <taxon>Streptosporangiales</taxon>
        <taxon>Streptosporangiaceae</taxon>
        <taxon>Streptosporangium</taxon>
    </lineage>
</organism>
<name>A0ABV8EYQ7_9ACTN</name>
<dbReference type="InterPro" id="IPR050109">
    <property type="entry name" value="HTH-type_TetR-like_transc_reg"/>
</dbReference>
<evidence type="ECO:0000259" key="3">
    <source>
        <dbReference type="PROSITE" id="PS50977"/>
    </source>
</evidence>
<evidence type="ECO:0000256" key="2">
    <source>
        <dbReference type="PROSITE-ProRule" id="PRU00335"/>
    </source>
</evidence>
<feature type="DNA-binding region" description="H-T-H motif" evidence="2">
    <location>
        <begin position="29"/>
        <end position="48"/>
    </location>
</feature>
<evidence type="ECO:0000313" key="5">
    <source>
        <dbReference type="Proteomes" id="UP001595698"/>
    </source>
</evidence>
<dbReference type="RefSeq" id="WP_386189819.1">
    <property type="nucleotide sequence ID" value="NZ_JBHSBC010000012.1"/>
</dbReference>
<dbReference type="SUPFAM" id="SSF48498">
    <property type="entry name" value="Tetracyclin repressor-like, C-terminal domain"/>
    <property type="match status" value="1"/>
</dbReference>
<protein>
    <submittedName>
        <fullName evidence="4">TetR/AcrR family transcriptional regulator</fullName>
    </submittedName>
</protein>
<feature type="domain" description="HTH tetR-type" evidence="3">
    <location>
        <begin position="6"/>
        <end position="66"/>
    </location>
</feature>
<dbReference type="SUPFAM" id="SSF46689">
    <property type="entry name" value="Homeodomain-like"/>
    <property type="match status" value="1"/>
</dbReference>
<keyword evidence="5" id="KW-1185">Reference proteome</keyword>
<dbReference type="Gene3D" id="1.10.357.10">
    <property type="entry name" value="Tetracycline Repressor, domain 2"/>
    <property type="match status" value="1"/>
</dbReference>
<accession>A0ABV8EYQ7</accession>
<keyword evidence="1 2" id="KW-0238">DNA-binding</keyword>
<dbReference type="EMBL" id="JBHSBC010000012">
    <property type="protein sequence ID" value="MFC3980865.1"/>
    <property type="molecule type" value="Genomic_DNA"/>
</dbReference>
<sequence length="213" mass="23565">MTSADGGERELILRVATRLFAALGYDGTSTSQITEAAGVDVATLNEHFGGKRELYLAVLERAHLADLGQTERAIAEISAAPPGDPLREPARAVHRLLDSYIDFCVENPDIGALWMHRWLSDASDVTEPERQYVQPMVRRISETLRSLAPGSADVMFTVWTVTWSAHVFSRGGVLDEEGNHWTPGDPEILRRFRAYMHDVVHHALGLPGDPPRS</sequence>